<organism evidence="10 11">
    <name type="scientific">Actinomadura monticuli</name>
    <dbReference type="NCBI Taxonomy" id="3097367"/>
    <lineage>
        <taxon>Bacteria</taxon>
        <taxon>Bacillati</taxon>
        <taxon>Actinomycetota</taxon>
        <taxon>Actinomycetes</taxon>
        <taxon>Streptosporangiales</taxon>
        <taxon>Thermomonosporaceae</taxon>
        <taxon>Actinomadura</taxon>
    </lineage>
</organism>
<evidence type="ECO:0000256" key="4">
    <source>
        <dbReference type="ARBA" id="ARBA00023014"/>
    </source>
</evidence>
<dbReference type="InterPro" id="IPR036922">
    <property type="entry name" value="Rieske_2Fe-2S_sf"/>
</dbReference>
<feature type="region of interest" description="Disordered" evidence="7">
    <location>
        <begin position="282"/>
        <end position="309"/>
    </location>
</feature>
<name>A0ABV4QD88_9ACTN</name>
<evidence type="ECO:0000259" key="9">
    <source>
        <dbReference type="PROSITE" id="PS51296"/>
    </source>
</evidence>
<keyword evidence="8" id="KW-0812">Transmembrane</keyword>
<sequence>MSMPQKMMRRLEQVEALDKVAKPVSKAVQRAVRPRIVRNLLSGTNLGHPLHPALTDVTIGAWSMASLLDVFGGYESEPASDMLMATGVIAAVPTAMSGLNDWSDTLGGERRVGLVHAAANTAALSLYVASLVERARGHRRNGKILGFAGFGLMGASSYLGGHLSFGRGVNVNRNAWREGPDEWTSVLGEGELAEGEHRTADAGGVQILLHRMHGKVYALAATCSHMGGPLPEGTIERGCVTCPWHGSTFRFADGGIVRGPASAPQPCYETRTQNGRIEVRLPPAGVPAGPAEERRTRTRRRTPAWTAAT</sequence>
<keyword evidence="1" id="KW-0001">2Fe-2S</keyword>
<dbReference type="RefSeq" id="WP_371950415.1">
    <property type="nucleotide sequence ID" value="NZ_JAXCEI010000006.1"/>
</dbReference>
<protein>
    <submittedName>
        <fullName evidence="10">Rieske 2Fe-2S domain-containing protein</fullName>
    </submittedName>
</protein>
<gene>
    <name evidence="10" type="ORF">SM611_16430</name>
</gene>
<dbReference type="PANTHER" id="PTHR21496:SF0">
    <property type="entry name" value="RIESKE DOMAIN-CONTAINING PROTEIN"/>
    <property type="match status" value="1"/>
</dbReference>
<keyword evidence="8" id="KW-1133">Transmembrane helix</keyword>
<keyword evidence="2" id="KW-0479">Metal-binding</keyword>
<keyword evidence="4" id="KW-0411">Iron-sulfur</keyword>
<dbReference type="PROSITE" id="PS51296">
    <property type="entry name" value="RIESKE"/>
    <property type="match status" value="1"/>
</dbReference>
<comment type="cofactor">
    <cofactor evidence="5">
        <name>[2Fe-2S] cluster</name>
        <dbReference type="ChEBI" id="CHEBI:190135"/>
    </cofactor>
</comment>
<evidence type="ECO:0000256" key="6">
    <source>
        <dbReference type="ARBA" id="ARBA00038001"/>
    </source>
</evidence>
<evidence type="ECO:0000256" key="8">
    <source>
        <dbReference type="SAM" id="Phobius"/>
    </source>
</evidence>
<dbReference type="Gene3D" id="2.102.10.10">
    <property type="entry name" value="Rieske [2Fe-2S] iron-sulphur domain"/>
    <property type="match status" value="1"/>
</dbReference>
<dbReference type="InterPro" id="IPR017941">
    <property type="entry name" value="Rieske_2Fe-2S"/>
</dbReference>
<dbReference type="CDD" id="cd03467">
    <property type="entry name" value="Rieske"/>
    <property type="match status" value="1"/>
</dbReference>
<accession>A0ABV4QD88</accession>
<dbReference type="PANTHER" id="PTHR21496">
    <property type="entry name" value="FERREDOXIN-RELATED"/>
    <property type="match status" value="1"/>
</dbReference>
<proteinExistence type="inferred from homology"/>
<dbReference type="SUPFAM" id="SSF50022">
    <property type="entry name" value="ISP domain"/>
    <property type="match status" value="1"/>
</dbReference>
<dbReference type="Pfam" id="PF09990">
    <property type="entry name" value="DUF2231"/>
    <property type="match status" value="1"/>
</dbReference>
<evidence type="ECO:0000256" key="2">
    <source>
        <dbReference type="ARBA" id="ARBA00022723"/>
    </source>
</evidence>
<feature type="domain" description="Rieske" evidence="9">
    <location>
        <begin position="184"/>
        <end position="279"/>
    </location>
</feature>
<comment type="similarity">
    <text evidence="6">Belongs to the bacterial ring-hydroxylating dioxygenase ferredoxin component family.</text>
</comment>
<dbReference type="InterPro" id="IPR019251">
    <property type="entry name" value="DUF2231_TM"/>
</dbReference>
<dbReference type="Pfam" id="PF00355">
    <property type="entry name" value="Rieske"/>
    <property type="match status" value="1"/>
</dbReference>
<keyword evidence="11" id="KW-1185">Reference proteome</keyword>
<feature type="transmembrane region" description="Helical" evidence="8">
    <location>
        <begin position="144"/>
        <end position="165"/>
    </location>
</feature>
<dbReference type="EMBL" id="JAXCEI010000006">
    <property type="protein sequence ID" value="MFA1540514.1"/>
    <property type="molecule type" value="Genomic_DNA"/>
</dbReference>
<evidence type="ECO:0000313" key="11">
    <source>
        <dbReference type="Proteomes" id="UP001569963"/>
    </source>
</evidence>
<dbReference type="Proteomes" id="UP001569963">
    <property type="component" value="Unassembled WGS sequence"/>
</dbReference>
<comment type="caution">
    <text evidence="10">The sequence shown here is derived from an EMBL/GenBank/DDBJ whole genome shotgun (WGS) entry which is preliminary data.</text>
</comment>
<reference evidence="10 11" key="1">
    <citation type="submission" date="2023-11" db="EMBL/GenBank/DDBJ databases">
        <title>Actinomadura monticuli sp. nov., isolated from volcanic ash.</title>
        <authorList>
            <person name="Lee S.D."/>
            <person name="Yang H."/>
            <person name="Kim I.S."/>
        </authorList>
    </citation>
    <scope>NUCLEOTIDE SEQUENCE [LARGE SCALE GENOMIC DNA]</scope>
    <source>
        <strain evidence="10 11">DLS-62</strain>
    </source>
</reference>
<evidence type="ECO:0000256" key="3">
    <source>
        <dbReference type="ARBA" id="ARBA00023004"/>
    </source>
</evidence>
<evidence type="ECO:0000256" key="7">
    <source>
        <dbReference type="SAM" id="MobiDB-lite"/>
    </source>
</evidence>
<keyword evidence="3" id="KW-0408">Iron</keyword>
<evidence type="ECO:0000256" key="5">
    <source>
        <dbReference type="ARBA" id="ARBA00034078"/>
    </source>
</evidence>
<evidence type="ECO:0000313" key="10">
    <source>
        <dbReference type="EMBL" id="MFA1540514.1"/>
    </source>
</evidence>
<evidence type="ECO:0000256" key="1">
    <source>
        <dbReference type="ARBA" id="ARBA00022714"/>
    </source>
</evidence>
<keyword evidence="8" id="KW-0472">Membrane</keyword>